<dbReference type="Proteomes" id="UP000245320">
    <property type="component" value="Chromosome 20"/>
</dbReference>
<feature type="region of interest" description="Disordered" evidence="1">
    <location>
        <begin position="1"/>
        <end position="221"/>
    </location>
</feature>
<evidence type="ECO:0000313" key="3">
    <source>
        <dbReference type="RefSeq" id="XP_019799661.1"/>
    </source>
</evidence>
<dbReference type="AlphaFoldDB" id="A0A2U4C2P9"/>
<feature type="compositionally biased region" description="Low complexity" evidence="1">
    <location>
        <begin position="17"/>
        <end position="33"/>
    </location>
</feature>
<feature type="compositionally biased region" description="Basic residues" evidence="1">
    <location>
        <begin position="1"/>
        <end position="10"/>
    </location>
</feature>
<feature type="compositionally biased region" description="Low complexity" evidence="1">
    <location>
        <begin position="161"/>
        <end position="177"/>
    </location>
</feature>
<organism evidence="2 3">
    <name type="scientific">Tursiops truncatus</name>
    <name type="common">Atlantic bottle-nosed dolphin</name>
    <name type="synonym">Delphinus truncatus</name>
    <dbReference type="NCBI Taxonomy" id="9739"/>
    <lineage>
        <taxon>Eukaryota</taxon>
        <taxon>Metazoa</taxon>
        <taxon>Chordata</taxon>
        <taxon>Craniata</taxon>
        <taxon>Vertebrata</taxon>
        <taxon>Euteleostomi</taxon>
        <taxon>Mammalia</taxon>
        <taxon>Eutheria</taxon>
        <taxon>Laurasiatheria</taxon>
        <taxon>Artiodactyla</taxon>
        <taxon>Whippomorpha</taxon>
        <taxon>Cetacea</taxon>
        <taxon>Odontoceti</taxon>
        <taxon>Delphinidae</taxon>
        <taxon>Tursiops</taxon>
    </lineage>
</organism>
<dbReference type="RefSeq" id="XP_019799661.1">
    <property type="nucleotide sequence ID" value="XM_019944102.1"/>
</dbReference>
<reference evidence="3" key="1">
    <citation type="submission" date="2025-08" db="UniProtKB">
        <authorList>
            <consortium name="RefSeq"/>
        </authorList>
    </citation>
    <scope>IDENTIFICATION</scope>
    <source>
        <tissue evidence="3">Spleen</tissue>
    </source>
</reference>
<gene>
    <name evidence="3" type="primary">LOC101325619</name>
</gene>
<name>A0A2U4C2P9_TURTR</name>
<proteinExistence type="predicted"/>
<dbReference type="InParanoid" id="A0A2U4C2P9"/>
<feature type="compositionally biased region" description="Polar residues" evidence="1">
    <location>
        <begin position="179"/>
        <end position="191"/>
    </location>
</feature>
<evidence type="ECO:0000256" key="1">
    <source>
        <dbReference type="SAM" id="MobiDB-lite"/>
    </source>
</evidence>
<feature type="compositionally biased region" description="Pro residues" evidence="1">
    <location>
        <begin position="151"/>
        <end position="160"/>
    </location>
</feature>
<keyword evidence="2" id="KW-1185">Reference proteome</keyword>
<evidence type="ECO:0000313" key="2">
    <source>
        <dbReference type="Proteomes" id="UP000245320"/>
    </source>
</evidence>
<accession>A0A2U4C2P9</accession>
<sequence length="221" mass="22978">MAAPRGRRGRAGGDQNRGPAGPERARRPPSWGSRGPGPEPALMPRGRAETGRRRAGPGSARPGPAPAAPHAGHRRPRAPWRSGPPDEAGSLAKRARRCRAGAPPPPSLGVPGAARAPGRGAGPGAPHPRPSAPRSPRGHCSAPAAALRRPGPIPYRPAPQQPRTRASAAPRRLPALRDVSSSSLPQYSARQARSLRRENECPAADGGGRERASLRAAGWTR</sequence>
<protein>
    <submittedName>
        <fullName evidence="3">Basic proline-rich protein-like</fullName>
    </submittedName>
</protein>